<accession>A0A815ZWB3</accession>
<evidence type="ECO:0000313" key="1">
    <source>
        <dbReference type="EMBL" id="CAF1590079.1"/>
    </source>
</evidence>
<dbReference type="Proteomes" id="UP000681722">
    <property type="component" value="Unassembled WGS sequence"/>
</dbReference>
<dbReference type="Proteomes" id="UP000663829">
    <property type="component" value="Unassembled WGS sequence"/>
</dbReference>
<dbReference type="EMBL" id="CAJNOQ010033448">
    <property type="protein sequence ID" value="CAF1590079.1"/>
    <property type="molecule type" value="Genomic_DNA"/>
</dbReference>
<keyword evidence="3" id="KW-1185">Reference proteome</keyword>
<gene>
    <name evidence="1" type="ORF">GPM918_LOCUS41693</name>
    <name evidence="2" type="ORF">SRO942_LOCUS42787</name>
</gene>
<name>A0A815ZWB3_9BILA</name>
<reference evidence="1" key="1">
    <citation type="submission" date="2021-02" db="EMBL/GenBank/DDBJ databases">
        <authorList>
            <person name="Nowell W R."/>
        </authorList>
    </citation>
    <scope>NUCLEOTIDE SEQUENCE</scope>
</reference>
<organism evidence="1 3">
    <name type="scientific">Didymodactylos carnosus</name>
    <dbReference type="NCBI Taxonomy" id="1234261"/>
    <lineage>
        <taxon>Eukaryota</taxon>
        <taxon>Metazoa</taxon>
        <taxon>Spiralia</taxon>
        <taxon>Gnathifera</taxon>
        <taxon>Rotifera</taxon>
        <taxon>Eurotatoria</taxon>
        <taxon>Bdelloidea</taxon>
        <taxon>Philodinida</taxon>
        <taxon>Philodinidae</taxon>
        <taxon>Didymodactylos</taxon>
    </lineage>
</organism>
<dbReference type="AlphaFoldDB" id="A0A815ZWB3"/>
<sequence length="122" mass="14564">MSKEAKCVRKERFFLPEKLCNKAFHDWNWTVAEFIHKWKKDNISEQLEKTAEGILIEGNKTGEYKDAQWLAEQLRSAKGKSEDEIYKLCISLYTYECFLYKLINQTLRDDDYSKIQTCNYSE</sequence>
<protein>
    <submittedName>
        <fullName evidence="1">Uncharacterized protein</fullName>
    </submittedName>
</protein>
<comment type="caution">
    <text evidence="1">The sequence shown here is derived from an EMBL/GenBank/DDBJ whole genome shotgun (WGS) entry which is preliminary data.</text>
</comment>
<dbReference type="EMBL" id="CAJOBC010099585">
    <property type="protein sequence ID" value="CAF4461604.1"/>
    <property type="molecule type" value="Genomic_DNA"/>
</dbReference>
<evidence type="ECO:0000313" key="3">
    <source>
        <dbReference type="Proteomes" id="UP000663829"/>
    </source>
</evidence>
<proteinExistence type="predicted"/>
<evidence type="ECO:0000313" key="2">
    <source>
        <dbReference type="EMBL" id="CAF4461604.1"/>
    </source>
</evidence>